<evidence type="ECO:0000256" key="5">
    <source>
        <dbReference type="ARBA" id="ARBA00022837"/>
    </source>
</evidence>
<dbReference type="PROSITE" id="PS51695">
    <property type="entry name" value="SEDOLISIN"/>
    <property type="match status" value="1"/>
</dbReference>
<keyword evidence="1 7" id="KW-0645">Protease</keyword>
<dbReference type="GO" id="GO:0046872">
    <property type="term" value="F:metal ion binding"/>
    <property type="evidence" value="ECO:0007669"/>
    <property type="project" value="UniProtKB-UniRule"/>
</dbReference>
<feature type="active site" description="Charge relay system" evidence="7">
    <location>
        <position position="468"/>
    </location>
</feature>
<feature type="binding site" evidence="7">
    <location>
        <position position="511"/>
    </location>
    <ligand>
        <name>Ca(2+)</name>
        <dbReference type="ChEBI" id="CHEBI:29108"/>
    </ligand>
</feature>
<evidence type="ECO:0000313" key="9">
    <source>
        <dbReference type="EMBL" id="CAG2157404.1"/>
    </source>
</evidence>
<dbReference type="Pfam" id="PF00082">
    <property type="entry name" value="Peptidase_S8"/>
    <property type="match status" value="1"/>
</dbReference>
<organism evidence="9 10">
    <name type="scientific">Cupriavidus yeoncheonensis</name>
    <dbReference type="NCBI Taxonomy" id="1462994"/>
    <lineage>
        <taxon>Bacteria</taxon>
        <taxon>Pseudomonadati</taxon>
        <taxon>Pseudomonadota</taxon>
        <taxon>Betaproteobacteria</taxon>
        <taxon>Burkholderiales</taxon>
        <taxon>Burkholderiaceae</taxon>
        <taxon>Cupriavidus</taxon>
    </lineage>
</organism>
<dbReference type="EMBL" id="CAJPUY010000035">
    <property type="protein sequence ID" value="CAG2157404.1"/>
    <property type="molecule type" value="Genomic_DNA"/>
</dbReference>
<dbReference type="InterPro" id="IPR015366">
    <property type="entry name" value="S53_propep"/>
</dbReference>
<dbReference type="SUPFAM" id="SSF52743">
    <property type="entry name" value="Subtilisin-like"/>
    <property type="match status" value="1"/>
</dbReference>
<dbReference type="GO" id="GO:0006508">
    <property type="term" value="P:proteolysis"/>
    <property type="evidence" value="ECO:0007669"/>
    <property type="project" value="UniProtKB-KW"/>
</dbReference>
<evidence type="ECO:0000256" key="4">
    <source>
        <dbReference type="ARBA" id="ARBA00022825"/>
    </source>
</evidence>
<evidence type="ECO:0000313" key="10">
    <source>
        <dbReference type="Proteomes" id="UP000672934"/>
    </source>
</evidence>
<feature type="domain" description="Peptidase S53" evidence="8">
    <location>
        <begin position="164"/>
        <end position="553"/>
    </location>
</feature>
<keyword evidence="4 7" id="KW-0720">Serine protease</keyword>
<comment type="caution">
    <text evidence="9">The sequence shown here is derived from an EMBL/GenBank/DDBJ whole genome shotgun (WGS) entry which is preliminary data.</text>
</comment>
<reference evidence="9" key="1">
    <citation type="submission" date="2021-03" db="EMBL/GenBank/DDBJ databases">
        <authorList>
            <person name="Peeters C."/>
        </authorList>
    </citation>
    <scope>NUCLEOTIDE SEQUENCE</scope>
    <source>
        <strain evidence="9">LMG 31506</strain>
    </source>
</reference>
<keyword evidence="5 7" id="KW-0106">Calcium</keyword>
<feature type="binding site" evidence="7">
    <location>
        <position position="533"/>
    </location>
    <ligand>
        <name>Ca(2+)</name>
        <dbReference type="ChEBI" id="CHEBI:29108"/>
    </ligand>
</feature>
<dbReference type="InterPro" id="IPR030400">
    <property type="entry name" value="Sedolisin_dom"/>
</dbReference>
<dbReference type="InterPro" id="IPR023828">
    <property type="entry name" value="Peptidase_S8_Ser-AS"/>
</dbReference>
<dbReference type="CDD" id="cd11377">
    <property type="entry name" value="Pro-peptidase_S53"/>
    <property type="match status" value="1"/>
</dbReference>
<dbReference type="Proteomes" id="UP000672934">
    <property type="component" value="Unassembled WGS sequence"/>
</dbReference>
<keyword evidence="3 7" id="KW-0378">Hydrolase</keyword>
<dbReference type="Gene3D" id="3.40.50.200">
    <property type="entry name" value="Peptidase S8/S53 domain"/>
    <property type="match status" value="1"/>
</dbReference>
<feature type="active site" description="Charge relay system" evidence="7">
    <location>
        <position position="267"/>
    </location>
</feature>
<dbReference type="InterPro" id="IPR036852">
    <property type="entry name" value="Peptidase_S8/S53_dom_sf"/>
</dbReference>
<evidence type="ECO:0000259" key="8">
    <source>
        <dbReference type="PROSITE" id="PS51695"/>
    </source>
</evidence>
<keyword evidence="10" id="KW-1185">Reference proteome</keyword>
<dbReference type="AlphaFoldDB" id="A0A916N725"/>
<protein>
    <recommendedName>
        <fullName evidence="8">Peptidase S53 domain-containing protein</fullName>
    </recommendedName>
</protein>
<dbReference type="SUPFAM" id="SSF54897">
    <property type="entry name" value="Protease propeptides/inhibitors"/>
    <property type="match status" value="1"/>
</dbReference>
<dbReference type="Pfam" id="PF09286">
    <property type="entry name" value="Pro-kuma_activ"/>
    <property type="match status" value="1"/>
</dbReference>
<dbReference type="GO" id="GO:0004252">
    <property type="term" value="F:serine-type endopeptidase activity"/>
    <property type="evidence" value="ECO:0007669"/>
    <property type="project" value="UniProtKB-UniRule"/>
</dbReference>
<dbReference type="InterPro" id="IPR050819">
    <property type="entry name" value="Tripeptidyl-peptidase_I"/>
</dbReference>
<evidence type="ECO:0000256" key="3">
    <source>
        <dbReference type="ARBA" id="ARBA00022801"/>
    </source>
</evidence>
<evidence type="ECO:0000256" key="7">
    <source>
        <dbReference type="PROSITE-ProRule" id="PRU01032"/>
    </source>
</evidence>
<accession>A0A916N725</accession>
<evidence type="ECO:0000256" key="2">
    <source>
        <dbReference type="ARBA" id="ARBA00022723"/>
    </source>
</evidence>
<dbReference type="RefSeq" id="WP_211950834.1">
    <property type="nucleotide sequence ID" value="NZ_CAJPUY010000035.1"/>
</dbReference>
<gene>
    <name evidence="9" type="ORF">LMG31506_06004</name>
</gene>
<feature type="active site" description="Charge relay system" evidence="7">
    <location>
        <position position="263"/>
    </location>
</feature>
<feature type="binding site" evidence="7">
    <location>
        <position position="510"/>
    </location>
    <ligand>
        <name>Ca(2+)</name>
        <dbReference type="ChEBI" id="CHEBI:29108"/>
    </ligand>
</feature>
<dbReference type="SMART" id="SM00944">
    <property type="entry name" value="Pro-kuma_activ"/>
    <property type="match status" value="1"/>
</dbReference>
<keyword evidence="2 7" id="KW-0479">Metal-binding</keyword>
<comment type="cofactor">
    <cofactor evidence="7">
        <name>Ca(2+)</name>
        <dbReference type="ChEBI" id="CHEBI:29108"/>
    </cofactor>
    <text evidence="7">Binds 1 Ca(2+) ion per subunit.</text>
</comment>
<feature type="binding site" evidence="7">
    <location>
        <position position="531"/>
    </location>
    <ligand>
        <name>Ca(2+)</name>
        <dbReference type="ChEBI" id="CHEBI:29108"/>
    </ligand>
</feature>
<dbReference type="InterPro" id="IPR000209">
    <property type="entry name" value="Peptidase_S8/S53_dom"/>
</dbReference>
<dbReference type="GO" id="GO:0008240">
    <property type="term" value="F:tripeptidyl-peptidase activity"/>
    <property type="evidence" value="ECO:0007669"/>
    <property type="project" value="TreeGrafter"/>
</dbReference>
<name>A0A916N725_9BURK</name>
<dbReference type="PROSITE" id="PS00138">
    <property type="entry name" value="SUBTILASE_SER"/>
    <property type="match status" value="1"/>
</dbReference>
<evidence type="ECO:0000256" key="6">
    <source>
        <dbReference type="ARBA" id="ARBA00023145"/>
    </source>
</evidence>
<sequence length="553" mass="57585">MADTHVQLAGSRRPLPHNAIRVRDVDPHATVEVTVTLKGPALPAPGQMPDKALSREEIAQRFGVPAETVRKVGDVLRAYGLQVVEVKQGGRSIRVSGPASAMIAAFRPELGIYHIPGQGQVRARHGVLMVPGEIADVVEGVFGLDQRRMAQRHAQAAALAAAQALAPLTPADLVKRYRFPAGDGAGRTVAIAEFGQNIGNGHVLPPAYLPSDVAAFCKRQGLPLPAVRIESVGLSPLSEQQFRAEIQELPKDLQDLLFMQTAETMMDIQIVAGLCPKADIGVYFATWGESGWINLLDEVTSGSGPVPVALSVSYGLAEEAADWSHGAMASINQRLQIAAMQGMTVCVSSGDDGSGCNQPGKRCHVVFPTSSPYVLSVGGTMLVAQADGKTQEVAWWEAPGERTQQGGGSTGGGVSVLNSRPPWQTVSVASLNPGATDGRVVPDVAALAGPPLYDLLLDGQPFPDGGTSAAAPLWAALVARIDAALPAAKRQRFLAPLLYKGDVGRAGFSDIVSGQNTSRPSPGKGYTAGAGFDAVSGWGVPDGQGLLAALAAV</sequence>
<dbReference type="CDD" id="cd04056">
    <property type="entry name" value="Peptidases_S53"/>
    <property type="match status" value="1"/>
</dbReference>
<evidence type="ECO:0000256" key="1">
    <source>
        <dbReference type="ARBA" id="ARBA00022670"/>
    </source>
</evidence>
<dbReference type="PANTHER" id="PTHR14218">
    <property type="entry name" value="PROTEASE S8 TRIPEPTIDYL PEPTIDASE I CLN2"/>
    <property type="match status" value="1"/>
</dbReference>
<keyword evidence="6" id="KW-0865">Zymogen</keyword>
<proteinExistence type="predicted"/>
<dbReference type="PANTHER" id="PTHR14218:SF15">
    <property type="entry name" value="TRIPEPTIDYL-PEPTIDASE 1"/>
    <property type="match status" value="1"/>
</dbReference>